<dbReference type="PATRIC" id="fig|997884.3.peg.877"/>
<evidence type="ECO:0000256" key="6">
    <source>
        <dbReference type="ARBA" id="ARBA00023136"/>
    </source>
</evidence>
<evidence type="ECO:0000256" key="5">
    <source>
        <dbReference type="ARBA" id="ARBA00022729"/>
    </source>
</evidence>
<dbReference type="InterPro" id="IPR036942">
    <property type="entry name" value="Beta-barrel_TonB_sf"/>
</dbReference>
<dbReference type="Pfam" id="PF13715">
    <property type="entry name" value="CarbopepD_reg_2"/>
    <property type="match status" value="1"/>
</dbReference>
<dbReference type="EMBL" id="AGXS01000011">
    <property type="protein sequence ID" value="EIY53698.1"/>
    <property type="molecule type" value="Genomic_DNA"/>
</dbReference>
<evidence type="ECO:0000256" key="1">
    <source>
        <dbReference type="ARBA" id="ARBA00004571"/>
    </source>
</evidence>
<evidence type="ECO:0000256" key="3">
    <source>
        <dbReference type="ARBA" id="ARBA00022452"/>
    </source>
</evidence>
<keyword evidence="11" id="KW-1185">Reference proteome</keyword>
<dbReference type="Gene3D" id="2.60.40.1120">
    <property type="entry name" value="Carboxypeptidase-like, regulatory domain"/>
    <property type="match status" value="1"/>
</dbReference>
<evidence type="ECO:0000313" key="11">
    <source>
        <dbReference type="Proteomes" id="UP000003089"/>
    </source>
</evidence>
<feature type="domain" description="Secretin/TonB short N-terminal" evidence="9">
    <location>
        <begin position="72"/>
        <end position="122"/>
    </location>
</feature>
<evidence type="ECO:0000256" key="8">
    <source>
        <dbReference type="PROSITE-ProRule" id="PRU01360"/>
    </source>
</evidence>
<dbReference type="STRING" id="997884.HMPREF1068_00868"/>
<dbReference type="Gene3D" id="2.40.170.20">
    <property type="entry name" value="TonB-dependent receptor, beta-barrel domain"/>
    <property type="match status" value="1"/>
</dbReference>
<evidence type="ECO:0000313" key="10">
    <source>
        <dbReference type="EMBL" id="EIY53698.1"/>
    </source>
</evidence>
<name>I9SDP9_9BACE</name>
<evidence type="ECO:0000256" key="2">
    <source>
        <dbReference type="ARBA" id="ARBA00022448"/>
    </source>
</evidence>
<dbReference type="eggNOG" id="COG4771">
    <property type="taxonomic scope" value="Bacteria"/>
</dbReference>
<evidence type="ECO:0000256" key="7">
    <source>
        <dbReference type="ARBA" id="ARBA00023237"/>
    </source>
</evidence>
<comment type="caution">
    <text evidence="10">The sequence shown here is derived from an EMBL/GenBank/DDBJ whole genome shotgun (WGS) entry which is preliminary data.</text>
</comment>
<evidence type="ECO:0000256" key="4">
    <source>
        <dbReference type="ARBA" id="ARBA00022692"/>
    </source>
</evidence>
<comment type="subcellular location">
    <subcellularLocation>
        <location evidence="1 8">Cell outer membrane</location>
        <topology evidence="1 8">Multi-pass membrane protein</topology>
    </subcellularLocation>
</comment>
<accession>I9SDP9</accession>
<dbReference type="HOGENOM" id="CLU_004317_2_0_10"/>
<keyword evidence="3 8" id="KW-1134">Transmembrane beta strand</keyword>
<dbReference type="PANTHER" id="PTHR30069">
    <property type="entry name" value="TONB-DEPENDENT OUTER MEMBRANE RECEPTOR"/>
    <property type="match status" value="1"/>
</dbReference>
<dbReference type="RefSeq" id="WP_002559113.1">
    <property type="nucleotide sequence ID" value="NZ_JH724314.1"/>
</dbReference>
<organism evidence="10 11">
    <name type="scientific">Bacteroides nordii CL02T12C05</name>
    <dbReference type="NCBI Taxonomy" id="997884"/>
    <lineage>
        <taxon>Bacteria</taxon>
        <taxon>Pseudomonadati</taxon>
        <taxon>Bacteroidota</taxon>
        <taxon>Bacteroidia</taxon>
        <taxon>Bacteroidales</taxon>
        <taxon>Bacteroidaceae</taxon>
        <taxon>Bacteroides</taxon>
    </lineage>
</organism>
<dbReference type="SMART" id="SM00965">
    <property type="entry name" value="STN"/>
    <property type="match status" value="1"/>
</dbReference>
<dbReference type="InterPro" id="IPR023997">
    <property type="entry name" value="TonB-dep_OMP_SusC/RagA_CS"/>
</dbReference>
<dbReference type="NCBIfam" id="TIGR04056">
    <property type="entry name" value="OMP_RagA_SusC"/>
    <property type="match status" value="1"/>
</dbReference>
<dbReference type="InterPro" id="IPR023996">
    <property type="entry name" value="TonB-dep_OMP_SusC/RagA"/>
</dbReference>
<dbReference type="GO" id="GO:0015344">
    <property type="term" value="F:siderophore uptake transmembrane transporter activity"/>
    <property type="evidence" value="ECO:0007669"/>
    <property type="project" value="TreeGrafter"/>
</dbReference>
<proteinExistence type="inferred from homology"/>
<dbReference type="NCBIfam" id="TIGR04057">
    <property type="entry name" value="SusC_RagA_signa"/>
    <property type="match status" value="1"/>
</dbReference>
<keyword evidence="7 8" id="KW-0998">Cell outer membrane</keyword>
<dbReference type="InterPro" id="IPR008969">
    <property type="entry name" value="CarboxyPept-like_regulatory"/>
</dbReference>
<dbReference type="InterPro" id="IPR039426">
    <property type="entry name" value="TonB-dep_rcpt-like"/>
</dbReference>
<dbReference type="SUPFAM" id="SSF56935">
    <property type="entry name" value="Porins"/>
    <property type="match status" value="1"/>
</dbReference>
<protein>
    <submittedName>
        <fullName evidence="10">SusC/RagA family TonB-linked outer membrane protein</fullName>
    </submittedName>
</protein>
<comment type="similarity">
    <text evidence="8">Belongs to the TonB-dependent receptor family.</text>
</comment>
<dbReference type="InterPro" id="IPR011662">
    <property type="entry name" value="Secretin/TonB_short_N"/>
</dbReference>
<keyword evidence="2 8" id="KW-0813">Transport</keyword>
<keyword evidence="4 8" id="KW-0812">Transmembrane</keyword>
<dbReference type="FunFam" id="2.60.40.1120:FF:000003">
    <property type="entry name" value="Outer membrane protein Omp121"/>
    <property type="match status" value="1"/>
</dbReference>
<dbReference type="Pfam" id="PF07715">
    <property type="entry name" value="Plug"/>
    <property type="match status" value="1"/>
</dbReference>
<sequence>MKKKSLGGELCLQKLKTNHLFKIMRITLLLAFISVFSLKAKDVHSQNARVTLSQLNSPLEVVINEIESQTDYLFIVNSSIDTQKKVSIKVKDATVSSVLNQLLKGTNVSYSTEGSYIILSNRPIGNETILQDGKDNVISGKVVDSQGEPLPGVNVTLKGHAGIGTITDLDGNYTIKVPKLTGELVFSYIGYTPVTVSANKQFINITMEEDAKTLDEVVVTAMGIQRKSKSLTYATQKVSGEELTKVQDANFVNALQGKAAGMTITPSAGGAGGASKILLRGNKSVLGNNSPLVVIDGIPITNNTRSQAGFNDGESLEYANITEGSDPLSAINPDDIESINILKGANAAALYGSAAANGAIMITTKKGKEGKLSINVSSNITFENPLLTPEIQNVYGAAINVAAGTLALNSWGKKLSELTPEEMAYPNAHLRNESRDDVKDFFRTGVTTNTSVSLSSGTENVTTYFSYANTNANGMIKRNYFNRHIMTFRQNYTLFNKKLNVDVAINYVNSETRNRPGGGTSLNPLYDLYTTPRNIDMDYYKKNYREENATWTSNQHGYYDNNNVFTKGTVELQGPKQIWPYASKRQNNPYWLVNCNTRINYENRAYGYIAGSYEIIDGLRLQCRFSIDHTRLEDVNMRMATTWNPSQMEDRGIYGQELNTYTEMYLDGMLSYNKSFGDFSVSASVGGTLQSMKGNMQKIWTEATTFDPTMKKISTLINLFQPNASGGNFSERTYNKTSNWAKGLLFTGQVGYKEKVYLEGSYRRDWYRAFKQFANDGLSDNYGYFSAGANALLHRFFELPEVFNNLKVRASYSEVGNSIPNIMFSNIGINPSTGAITPSPYTRFENAIPEKTKSFETGFDVALFDNALELEFTYYNSSMHNSYLLIQDAGRQRPVNSGVIRNSGIETTVSYNLFDSKDFLWKTSVNFSYNNNVIVKTYRDSNGREMPTEQSIANNKLKVKYKEGGSYGDIYATDFKRDEQGNIVLTGGRPTLSDKKFEMYVGNMNAKYQLGWSNSFSYKNATLYFLIDGKIGGKVVSFTEAELDRLGSSQRTANARLAAERDPSLVWNGQPAVVMPDGNLAPIESYYSSIGGDVNATQYVYDATNFRLREVSLGYTFRNLLGMGRNVSLSFIGRNLLFLYKDAPVDPDISLSTQNGLGAFEIFNMPSTRSFGFSVKANF</sequence>
<dbReference type="Gene3D" id="2.170.130.10">
    <property type="entry name" value="TonB-dependent receptor, plug domain"/>
    <property type="match status" value="1"/>
</dbReference>
<dbReference type="PANTHER" id="PTHR30069:SF29">
    <property type="entry name" value="HEMOGLOBIN AND HEMOGLOBIN-HAPTOGLOBIN-BINDING PROTEIN 1-RELATED"/>
    <property type="match status" value="1"/>
</dbReference>
<dbReference type="SUPFAM" id="SSF49464">
    <property type="entry name" value="Carboxypeptidase regulatory domain-like"/>
    <property type="match status" value="1"/>
</dbReference>
<dbReference type="GO" id="GO:0009279">
    <property type="term" value="C:cell outer membrane"/>
    <property type="evidence" value="ECO:0007669"/>
    <property type="project" value="UniProtKB-SubCell"/>
</dbReference>
<evidence type="ECO:0000259" key="9">
    <source>
        <dbReference type="SMART" id="SM00965"/>
    </source>
</evidence>
<dbReference type="AlphaFoldDB" id="I9SDP9"/>
<dbReference type="Pfam" id="PF07660">
    <property type="entry name" value="STN"/>
    <property type="match status" value="1"/>
</dbReference>
<dbReference type="PROSITE" id="PS52016">
    <property type="entry name" value="TONB_DEPENDENT_REC_3"/>
    <property type="match status" value="1"/>
</dbReference>
<dbReference type="InterPro" id="IPR037066">
    <property type="entry name" value="Plug_dom_sf"/>
</dbReference>
<keyword evidence="6 8" id="KW-0472">Membrane</keyword>
<dbReference type="GO" id="GO:0044718">
    <property type="term" value="P:siderophore transmembrane transport"/>
    <property type="evidence" value="ECO:0007669"/>
    <property type="project" value="TreeGrafter"/>
</dbReference>
<gene>
    <name evidence="10" type="ORF">HMPREF1068_00868</name>
</gene>
<keyword evidence="5" id="KW-0732">Signal</keyword>
<dbReference type="Proteomes" id="UP000003089">
    <property type="component" value="Unassembled WGS sequence"/>
</dbReference>
<dbReference type="InterPro" id="IPR012910">
    <property type="entry name" value="Plug_dom"/>
</dbReference>
<reference evidence="10 11" key="1">
    <citation type="submission" date="2012-02" db="EMBL/GenBank/DDBJ databases">
        <title>The Genome Sequence of Bacteroides nordii CL02T12C05.</title>
        <authorList>
            <consortium name="The Broad Institute Genome Sequencing Platform"/>
            <person name="Earl A."/>
            <person name="Ward D."/>
            <person name="Feldgarden M."/>
            <person name="Gevers D."/>
            <person name="Zitomersky N.L."/>
            <person name="Coyne M.J."/>
            <person name="Comstock L.E."/>
            <person name="Young S.K."/>
            <person name="Zeng Q."/>
            <person name="Gargeya S."/>
            <person name="Fitzgerald M."/>
            <person name="Haas B."/>
            <person name="Abouelleil A."/>
            <person name="Alvarado L."/>
            <person name="Arachchi H.M."/>
            <person name="Berlin A."/>
            <person name="Chapman S.B."/>
            <person name="Gearin G."/>
            <person name="Goldberg J."/>
            <person name="Griggs A."/>
            <person name="Gujja S."/>
            <person name="Hansen M."/>
            <person name="Heiman D."/>
            <person name="Howarth C."/>
            <person name="Larimer J."/>
            <person name="Lui A."/>
            <person name="MacDonald P.J.P."/>
            <person name="McCowen C."/>
            <person name="Montmayeur A."/>
            <person name="Murphy C."/>
            <person name="Neiman D."/>
            <person name="Pearson M."/>
            <person name="Priest M."/>
            <person name="Roberts A."/>
            <person name="Saif S."/>
            <person name="Shea T."/>
            <person name="Sisk P."/>
            <person name="Stolte C."/>
            <person name="Sykes S."/>
            <person name="Wortman J."/>
            <person name="Nusbaum C."/>
            <person name="Birren B."/>
        </authorList>
    </citation>
    <scope>NUCLEOTIDE SEQUENCE [LARGE SCALE GENOMIC DNA]</scope>
    <source>
        <strain evidence="10 11">CL02T12C05</strain>
    </source>
</reference>